<evidence type="ECO:0000256" key="1">
    <source>
        <dbReference type="SAM" id="MobiDB-lite"/>
    </source>
</evidence>
<protein>
    <submittedName>
        <fullName evidence="2">Uncharacterized protein</fullName>
    </submittedName>
</protein>
<feature type="region of interest" description="Disordered" evidence="1">
    <location>
        <begin position="37"/>
        <end position="58"/>
    </location>
</feature>
<reference evidence="2 3" key="1">
    <citation type="submission" date="2021-12" db="EMBL/GenBank/DDBJ databases">
        <title>Genome sequence of Kibdelosporangium philippinense ATCC 49844.</title>
        <authorList>
            <person name="Fedorov E.A."/>
            <person name="Omeragic M."/>
            <person name="Shalygina K.F."/>
            <person name="Maclea K.S."/>
        </authorList>
    </citation>
    <scope>NUCLEOTIDE SEQUENCE [LARGE SCALE GENOMIC DNA]</scope>
    <source>
        <strain evidence="2 3">ATCC 49844</strain>
    </source>
</reference>
<comment type="caution">
    <text evidence="2">The sequence shown here is derived from an EMBL/GenBank/DDBJ whole genome shotgun (WGS) entry which is preliminary data.</text>
</comment>
<evidence type="ECO:0000313" key="2">
    <source>
        <dbReference type="EMBL" id="MCE7009945.1"/>
    </source>
</evidence>
<feature type="compositionally biased region" description="Polar residues" evidence="1">
    <location>
        <begin position="48"/>
        <end position="58"/>
    </location>
</feature>
<dbReference type="RefSeq" id="WP_233731436.1">
    <property type="nucleotide sequence ID" value="NZ_JAJVCN010000004.1"/>
</dbReference>
<name>A0ABS8ZQB1_9PSEU</name>
<accession>A0ABS8ZQB1</accession>
<organism evidence="2 3">
    <name type="scientific">Kibdelosporangium philippinense</name>
    <dbReference type="NCBI Taxonomy" id="211113"/>
    <lineage>
        <taxon>Bacteria</taxon>
        <taxon>Bacillati</taxon>
        <taxon>Actinomycetota</taxon>
        <taxon>Actinomycetes</taxon>
        <taxon>Pseudonocardiales</taxon>
        <taxon>Pseudonocardiaceae</taxon>
        <taxon>Kibdelosporangium</taxon>
    </lineage>
</organism>
<dbReference type="EMBL" id="JAJVCN010000004">
    <property type="protein sequence ID" value="MCE7009945.1"/>
    <property type="molecule type" value="Genomic_DNA"/>
</dbReference>
<keyword evidence="3" id="KW-1185">Reference proteome</keyword>
<evidence type="ECO:0000313" key="3">
    <source>
        <dbReference type="Proteomes" id="UP001521150"/>
    </source>
</evidence>
<sequence>MRYTVPGPLQLTVVPSPIDHDTDFGVAVAVTETPGTDAVADEGAQPPVSHNQVGKFTR</sequence>
<dbReference type="Proteomes" id="UP001521150">
    <property type="component" value="Unassembled WGS sequence"/>
</dbReference>
<gene>
    <name evidence="2" type="ORF">LWC34_45140</name>
</gene>
<proteinExistence type="predicted"/>